<organism evidence="5 6">
    <name type="scientific">Lachnoanaerobaculum umeaense</name>
    <dbReference type="NCBI Taxonomy" id="617123"/>
    <lineage>
        <taxon>Bacteria</taxon>
        <taxon>Bacillati</taxon>
        <taxon>Bacillota</taxon>
        <taxon>Clostridia</taxon>
        <taxon>Lachnospirales</taxon>
        <taxon>Lachnospiraceae</taxon>
        <taxon>Lachnoanaerobaculum</taxon>
    </lineage>
</organism>
<dbReference type="GO" id="GO:0000156">
    <property type="term" value="F:phosphorelay response regulator activity"/>
    <property type="evidence" value="ECO:0007669"/>
    <property type="project" value="InterPro"/>
</dbReference>
<dbReference type="EMBL" id="CP032364">
    <property type="protein sequence ID" value="AYA99952.1"/>
    <property type="molecule type" value="Genomic_DNA"/>
</dbReference>
<reference evidence="5 6" key="1">
    <citation type="submission" date="2018-09" db="EMBL/GenBank/DDBJ databases">
        <title>Genome sequencing of Lachnoanaerobaculum umeaense DSM 23576.</title>
        <authorList>
            <person name="Kook J.-K."/>
            <person name="Park S.-N."/>
            <person name="Lim Y.K."/>
        </authorList>
    </citation>
    <scope>NUCLEOTIDE SEQUENCE [LARGE SCALE GENOMIC DNA]</scope>
    <source>
        <strain evidence="6">DSM 23576 \ CCUG 58757</strain>
    </source>
</reference>
<dbReference type="Pfam" id="PF04397">
    <property type="entry name" value="LytTR"/>
    <property type="match status" value="1"/>
</dbReference>
<dbReference type="RefSeq" id="WP_111526130.1">
    <property type="nucleotide sequence ID" value="NZ_CP032364.1"/>
</dbReference>
<dbReference type="OrthoDB" id="3186525at2"/>
<proteinExistence type="predicted"/>
<evidence type="ECO:0000256" key="1">
    <source>
        <dbReference type="ARBA" id="ARBA00022490"/>
    </source>
</evidence>
<dbReference type="AlphaFoldDB" id="A0A385Q0X9"/>
<evidence type="ECO:0000256" key="3">
    <source>
        <dbReference type="ARBA" id="ARBA00023125"/>
    </source>
</evidence>
<dbReference type="InterPro" id="IPR046947">
    <property type="entry name" value="LytR-like"/>
</dbReference>
<accession>A0A385Q0X9</accession>
<dbReference type="PANTHER" id="PTHR37299:SF2">
    <property type="entry name" value="HTH LYTTR-TYPE DOMAIN-CONTAINING PROTEIN"/>
    <property type="match status" value="1"/>
</dbReference>
<evidence type="ECO:0000256" key="4">
    <source>
        <dbReference type="ARBA" id="ARBA00023163"/>
    </source>
</evidence>
<keyword evidence="2" id="KW-0805">Transcription regulation</keyword>
<dbReference type="KEGG" id="lua:D4A81_08380"/>
<keyword evidence="4" id="KW-0804">Transcription</keyword>
<dbReference type="GO" id="GO:0003677">
    <property type="term" value="F:DNA binding"/>
    <property type="evidence" value="ECO:0007669"/>
    <property type="project" value="UniProtKB-KW"/>
</dbReference>
<keyword evidence="1" id="KW-0963">Cytoplasm</keyword>
<evidence type="ECO:0000313" key="6">
    <source>
        <dbReference type="Proteomes" id="UP000265562"/>
    </source>
</evidence>
<dbReference type="PANTHER" id="PTHR37299">
    <property type="entry name" value="TRANSCRIPTIONAL REGULATOR-RELATED"/>
    <property type="match status" value="1"/>
</dbReference>
<dbReference type="InterPro" id="IPR007492">
    <property type="entry name" value="LytTR_DNA-bd_dom"/>
</dbReference>
<protein>
    <submittedName>
        <fullName evidence="5">LytTR family transcriptional regulator</fullName>
    </submittedName>
</protein>
<sequence>MNVIYQNDDSIDSDSALIKTHSKFEDLEKLLEYVRAYNNKLNVKKDDHLYQIAINKFIRFYSGAKLVYAQTENEEYQISKRLYELEEILPVQFVRVSNSEIINLDYVSHFSMSVGGIINIEFKNGTMTSSSRRYLKKIKEILYHEK</sequence>
<dbReference type="Proteomes" id="UP000265562">
    <property type="component" value="Chromosome"/>
</dbReference>
<name>A0A385Q0X9_9FIRM</name>
<keyword evidence="6" id="KW-1185">Reference proteome</keyword>
<dbReference type="PROSITE" id="PS50930">
    <property type="entry name" value="HTH_LYTTR"/>
    <property type="match status" value="1"/>
</dbReference>
<dbReference type="SMART" id="SM00850">
    <property type="entry name" value="LytTR"/>
    <property type="match status" value="1"/>
</dbReference>
<keyword evidence="3" id="KW-0238">DNA-binding</keyword>
<gene>
    <name evidence="5" type="ORF">D4A81_08380</name>
</gene>
<evidence type="ECO:0000256" key="2">
    <source>
        <dbReference type="ARBA" id="ARBA00023015"/>
    </source>
</evidence>
<dbReference type="Gene3D" id="2.40.50.1020">
    <property type="entry name" value="LytTr DNA-binding domain"/>
    <property type="match status" value="1"/>
</dbReference>
<evidence type="ECO:0000313" key="5">
    <source>
        <dbReference type="EMBL" id="AYA99952.1"/>
    </source>
</evidence>